<keyword evidence="3 4" id="KW-0732">Signal</keyword>
<sequence length="342" mass="36900">MARSKFLVAALAAASLWTSSASATVLDNVKQRGVLNCGTDNTAPGFGYLNTRTGKIEGLDADFCRAMAAAVLGDAGKVNFVVVTDKSRFNALQTGQVDVVFAHTTIKPVRESAVGIDFLPINFYDGTGMMVKSASGVKSVAELDGATVCTTQGSGTEATLAAFVRQRGFKTTKVLTFENLEKLFGALQSDRCNAMSTDKSALAAWRGNSAKPDDYTILPETLNKSPFAGFVVANDSRWRNVLRWATFALFQAEEWDITSANLAERLKDDSAFVQKFLGVKDGFGKDFGVSDDFVASMIKSVGNYGEIYDRNLGPKTPYFIDRVGTPNAMWTKGGAEYSPPWN</sequence>
<reference evidence="7" key="2">
    <citation type="journal article" date="2021" name="Int. J. Syst. Evol. Microbiol.">
        <title>Bradyrhizobium septentrionale sp. nov. (sv. septentrionale) and Bradyrhizobium quebecense sp. nov. (sv. septentrionale) associated with legumes native to Canada possess rearranged symbiosis genes and numerous insertion sequences.</title>
        <authorList>
            <person name="Bromfield E.S.P."/>
            <person name="Cloutier S."/>
        </authorList>
    </citation>
    <scope>NUCLEOTIDE SEQUENCE</scope>
    <source>
        <strain evidence="7">5S5</strain>
    </source>
</reference>
<evidence type="ECO:0000256" key="3">
    <source>
        <dbReference type="ARBA" id="ARBA00022729"/>
    </source>
</evidence>
<keyword evidence="8" id="KW-1185">Reference proteome</keyword>
<gene>
    <name evidence="6" type="ORF">HAP48_022795</name>
    <name evidence="7" type="ORF">WDK88_24470</name>
</gene>
<feature type="domain" description="Solute-binding protein family 3/N-terminal" evidence="5">
    <location>
        <begin position="34"/>
        <end position="265"/>
    </location>
</feature>
<evidence type="ECO:0000259" key="5">
    <source>
        <dbReference type="SMART" id="SM00062"/>
    </source>
</evidence>
<protein>
    <submittedName>
        <fullName evidence="6">Transporter substrate-binding domain-containing protein</fullName>
    </submittedName>
</protein>
<evidence type="ECO:0000256" key="2">
    <source>
        <dbReference type="ARBA" id="ARBA00022448"/>
    </source>
</evidence>
<evidence type="ECO:0000256" key="1">
    <source>
        <dbReference type="ARBA" id="ARBA00010333"/>
    </source>
</evidence>
<reference evidence="7" key="3">
    <citation type="submission" date="2024-03" db="EMBL/GenBank/DDBJ databases">
        <authorList>
            <person name="Bromfield E.S.P."/>
            <person name="Cloutier S."/>
        </authorList>
    </citation>
    <scope>NUCLEOTIDE SEQUENCE</scope>
    <source>
        <strain evidence="7">5S5</strain>
    </source>
</reference>
<dbReference type="Pfam" id="PF00497">
    <property type="entry name" value="SBP_bac_3"/>
    <property type="match status" value="1"/>
</dbReference>
<reference evidence="6" key="1">
    <citation type="submission" date="2020-06" db="EMBL/GenBank/DDBJ databases">
        <title>Whole Genome Sequence of Bradyrhizobium sp. Strain 1S1.</title>
        <authorList>
            <person name="Bromfield E.S.P."/>
            <person name="Cloutier S."/>
        </authorList>
    </citation>
    <scope>NUCLEOTIDE SEQUENCE [LARGE SCALE GENOMIC DNA]</scope>
    <source>
        <strain evidence="6">1S1</strain>
    </source>
</reference>
<evidence type="ECO:0000313" key="8">
    <source>
        <dbReference type="Proteomes" id="UP001432046"/>
    </source>
</evidence>
<dbReference type="EMBL" id="CP147711">
    <property type="protein sequence ID" value="WXC76643.1"/>
    <property type="molecule type" value="Genomic_DNA"/>
</dbReference>
<proteinExistence type="inferred from homology"/>
<name>A0A973W1L8_9BRAD</name>
<keyword evidence="2" id="KW-0813">Transport</keyword>
<evidence type="ECO:0000256" key="4">
    <source>
        <dbReference type="SAM" id="SignalP"/>
    </source>
</evidence>
<dbReference type="SUPFAM" id="SSF53850">
    <property type="entry name" value="Periplasmic binding protein-like II"/>
    <property type="match status" value="1"/>
</dbReference>
<evidence type="ECO:0000313" key="6">
    <source>
        <dbReference type="EMBL" id="NVI45736.1"/>
    </source>
</evidence>
<dbReference type="Gene3D" id="3.40.190.10">
    <property type="entry name" value="Periplasmic binding protein-like II"/>
    <property type="match status" value="2"/>
</dbReference>
<dbReference type="PANTHER" id="PTHR30085:SF7">
    <property type="entry name" value="AMINO-ACID ABC TRANSPORTER-BINDING PROTEIN YHDW-RELATED"/>
    <property type="match status" value="1"/>
</dbReference>
<dbReference type="AlphaFoldDB" id="A0A973W1L8"/>
<dbReference type="GO" id="GO:0006865">
    <property type="term" value="P:amino acid transport"/>
    <property type="evidence" value="ECO:0007669"/>
    <property type="project" value="TreeGrafter"/>
</dbReference>
<dbReference type="EMBL" id="JAAOLE020000001">
    <property type="protein sequence ID" value="NVI45736.1"/>
    <property type="molecule type" value="Genomic_DNA"/>
</dbReference>
<dbReference type="RefSeq" id="WP_166205189.1">
    <property type="nucleotide sequence ID" value="NZ_CP088285.1"/>
</dbReference>
<feature type="signal peptide" evidence="4">
    <location>
        <begin position="1"/>
        <end position="23"/>
    </location>
</feature>
<feature type="chain" id="PRO_5037997799" evidence="4">
    <location>
        <begin position="24"/>
        <end position="342"/>
    </location>
</feature>
<dbReference type="InterPro" id="IPR051455">
    <property type="entry name" value="Bact_solute-bind_prot3"/>
</dbReference>
<dbReference type="SMART" id="SM00062">
    <property type="entry name" value="PBPb"/>
    <property type="match status" value="1"/>
</dbReference>
<organism evidence="6">
    <name type="scientific">Bradyrhizobium septentrionale</name>
    <dbReference type="NCBI Taxonomy" id="1404411"/>
    <lineage>
        <taxon>Bacteria</taxon>
        <taxon>Pseudomonadati</taxon>
        <taxon>Pseudomonadota</taxon>
        <taxon>Alphaproteobacteria</taxon>
        <taxon>Hyphomicrobiales</taxon>
        <taxon>Nitrobacteraceae</taxon>
        <taxon>Bradyrhizobium</taxon>
    </lineage>
</organism>
<evidence type="ECO:0000313" key="7">
    <source>
        <dbReference type="EMBL" id="WXC76643.1"/>
    </source>
</evidence>
<accession>A0A973W1L8</accession>
<comment type="similarity">
    <text evidence="1">Belongs to the bacterial solute-binding protein 3 family.</text>
</comment>
<dbReference type="Proteomes" id="UP001432046">
    <property type="component" value="Chromosome"/>
</dbReference>
<dbReference type="InterPro" id="IPR001638">
    <property type="entry name" value="Solute-binding_3/MltF_N"/>
</dbReference>
<dbReference type="PANTHER" id="PTHR30085">
    <property type="entry name" value="AMINO ACID ABC TRANSPORTER PERMEASE"/>
    <property type="match status" value="1"/>
</dbReference>